<dbReference type="InterPro" id="IPR004360">
    <property type="entry name" value="Glyas_Fos-R_dOase_dom"/>
</dbReference>
<dbReference type="AlphaFoldDB" id="A0A1L9RRL1"/>
<reference evidence="4" key="1">
    <citation type="journal article" date="2017" name="Genome Biol.">
        <title>Comparative genomics reveals high biological diversity and specific adaptations in the industrially and medically important fungal genus Aspergillus.</title>
        <authorList>
            <person name="de Vries R.P."/>
            <person name="Riley R."/>
            <person name="Wiebenga A."/>
            <person name="Aguilar-Osorio G."/>
            <person name="Amillis S."/>
            <person name="Uchima C.A."/>
            <person name="Anderluh G."/>
            <person name="Asadollahi M."/>
            <person name="Askin M."/>
            <person name="Barry K."/>
            <person name="Battaglia E."/>
            <person name="Bayram O."/>
            <person name="Benocci T."/>
            <person name="Braus-Stromeyer S.A."/>
            <person name="Caldana C."/>
            <person name="Canovas D."/>
            <person name="Cerqueira G.C."/>
            <person name="Chen F."/>
            <person name="Chen W."/>
            <person name="Choi C."/>
            <person name="Clum A."/>
            <person name="Dos Santos R.A."/>
            <person name="Damasio A.R."/>
            <person name="Diallinas G."/>
            <person name="Emri T."/>
            <person name="Fekete E."/>
            <person name="Flipphi M."/>
            <person name="Freyberg S."/>
            <person name="Gallo A."/>
            <person name="Gournas C."/>
            <person name="Habgood R."/>
            <person name="Hainaut M."/>
            <person name="Harispe M.L."/>
            <person name="Henrissat B."/>
            <person name="Hilden K.S."/>
            <person name="Hope R."/>
            <person name="Hossain A."/>
            <person name="Karabika E."/>
            <person name="Karaffa L."/>
            <person name="Karanyi Z."/>
            <person name="Krasevec N."/>
            <person name="Kuo A."/>
            <person name="Kusch H."/>
            <person name="LaButti K."/>
            <person name="Lagendijk E.L."/>
            <person name="Lapidus A."/>
            <person name="Levasseur A."/>
            <person name="Lindquist E."/>
            <person name="Lipzen A."/>
            <person name="Logrieco A.F."/>
            <person name="MacCabe A."/>
            <person name="Maekelae M.R."/>
            <person name="Malavazi I."/>
            <person name="Melin P."/>
            <person name="Meyer V."/>
            <person name="Mielnichuk N."/>
            <person name="Miskei M."/>
            <person name="Molnar A.P."/>
            <person name="Mule G."/>
            <person name="Ngan C.Y."/>
            <person name="Orejas M."/>
            <person name="Orosz E."/>
            <person name="Ouedraogo J.P."/>
            <person name="Overkamp K.M."/>
            <person name="Park H.-S."/>
            <person name="Perrone G."/>
            <person name="Piumi F."/>
            <person name="Punt P.J."/>
            <person name="Ram A.F."/>
            <person name="Ramon A."/>
            <person name="Rauscher S."/>
            <person name="Record E."/>
            <person name="Riano-Pachon D.M."/>
            <person name="Robert V."/>
            <person name="Roehrig J."/>
            <person name="Ruller R."/>
            <person name="Salamov A."/>
            <person name="Salih N.S."/>
            <person name="Samson R.A."/>
            <person name="Sandor E."/>
            <person name="Sanguinetti M."/>
            <person name="Schuetze T."/>
            <person name="Sepcic K."/>
            <person name="Shelest E."/>
            <person name="Sherlock G."/>
            <person name="Sophianopoulou V."/>
            <person name="Squina F.M."/>
            <person name="Sun H."/>
            <person name="Susca A."/>
            <person name="Todd R.B."/>
            <person name="Tsang A."/>
            <person name="Unkles S.E."/>
            <person name="van de Wiele N."/>
            <person name="van Rossen-Uffink D."/>
            <person name="Oliveira J.V."/>
            <person name="Vesth T.C."/>
            <person name="Visser J."/>
            <person name="Yu J.-H."/>
            <person name="Zhou M."/>
            <person name="Andersen M.R."/>
            <person name="Archer D.B."/>
            <person name="Baker S.E."/>
            <person name="Benoit I."/>
            <person name="Brakhage A.A."/>
            <person name="Braus G.H."/>
            <person name="Fischer R."/>
            <person name="Frisvad J.C."/>
            <person name="Goldman G.H."/>
            <person name="Houbraken J."/>
            <person name="Oakley B."/>
            <person name="Pocsi I."/>
            <person name="Scazzocchio C."/>
            <person name="Seiboth B."/>
            <person name="vanKuyk P.A."/>
            <person name="Wortman J."/>
            <person name="Dyer P.S."/>
            <person name="Grigoriev I.V."/>
        </authorList>
    </citation>
    <scope>NUCLEOTIDE SEQUENCE [LARGE SCALE GENOMIC DNA]</scope>
    <source>
        <strain evidence="4">DTO 134E9</strain>
    </source>
</reference>
<keyword evidence="1" id="KW-0479">Metal-binding</keyword>
<feature type="domain" description="VOC" evidence="2">
    <location>
        <begin position="9"/>
        <end position="116"/>
    </location>
</feature>
<evidence type="ECO:0000256" key="1">
    <source>
        <dbReference type="ARBA" id="ARBA00022723"/>
    </source>
</evidence>
<organism evidence="3 4">
    <name type="scientific">Aspergillus wentii DTO 134E9</name>
    <dbReference type="NCBI Taxonomy" id="1073089"/>
    <lineage>
        <taxon>Eukaryota</taxon>
        <taxon>Fungi</taxon>
        <taxon>Dikarya</taxon>
        <taxon>Ascomycota</taxon>
        <taxon>Pezizomycotina</taxon>
        <taxon>Eurotiomycetes</taxon>
        <taxon>Eurotiomycetidae</taxon>
        <taxon>Eurotiales</taxon>
        <taxon>Aspergillaceae</taxon>
        <taxon>Aspergillus</taxon>
        <taxon>Aspergillus subgen. Cremei</taxon>
    </lineage>
</organism>
<dbReference type="InterPro" id="IPR051785">
    <property type="entry name" value="MMCE/EMCE_epimerase"/>
</dbReference>
<dbReference type="InterPro" id="IPR037523">
    <property type="entry name" value="VOC_core"/>
</dbReference>
<dbReference type="OrthoDB" id="3360610at2759"/>
<sequence length="318" mass="35687">PDARINLKKLSHVRYQHPNLQEIHQFLLDFGLQVAHQTDKQIWHRGYGPDHYVYYTQKGPRKFLGGAFEADSLGDFQRAAALPNAGPVRKLADAPGAGSMVTITDPDGFPFNVIYDQGPINSSREQPKQEKTVLSFPSEKPRVRQFNQFKPGPAAVYKLGHFGLSTQDFESQLQFYTSTFNIVPTDVVYIEQDGQRIPVTVFLHLDLGQEPVDHHAFFLGANPKTSHGHHCSFEVHDYDSQQLGHQWLVEKGCRPAWGVGRHVLGSQIFDYWWDISGNMVEHYADGDLVNAETPIGYVPAGPDSLAIWGPKVPAAFLE</sequence>
<dbReference type="GeneID" id="63743831"/>
<dbReference type="EMBL" id="KV878211">
    <property type="protein sequence ID" value="OJJ37488.1"/>
    <property type="molecule type" value="Genomic_DNA"/>
</dbReference>
<dbReference type="FunFam" id="3.10.180.10:FF:000034">
    <property type="entry name" value="Glyoxalase/Bleomycin resistance protein/Dihydroxybiphenyl dioxygenase"/>
    <property type="match status" value="1"/>
</dbReference>
<dbReference type="GO" id="GO:0046872">
    <property type="term" value="F:metal ion binding"/>
    <property type="evidence" value="ECO:0007669"/>
    <property type="project" value="UniProtKB-KW"/>
</dbReference>
<dbReference type="InterPro" id="IPR029068">
    <property type="entry name" value="Glyas_Bleomycin-R_OHBP_Dase"/>
</dbReference>
<feature type="domain" description="VOC" evidence="2">
    <location>
        <begin position="158"/>
        <end position="285"/>
    </location>
</feature>
<accession>A0A1L9RRL1</accession>
<dbReference type="PANTHER" id="PTHR43048">
    <property type="entry name" value="METHYLMALONYL-COA EPIMERASE"/>
    <property type="match status" value="1"/>
</dbReference>
<dbReference type="PROSITE" id="PS51819">
    <property type="entry name" value="VOC"/>
    <property type="match status" value="2"/>
</dbReference>
<dbReference type="Gene3D" id="3.10.180.10">
    <property type="entry name" value="2,3-Dihydroxybiphenyl 1,2-Dioxygenase, domain 1"/>
    <property type="match status" value="2"/>
</dbReference>
<gene>
    <name evidence="3" type="ORF">ASPWEDRAFT_108363</name>
</gene>
<protein>
    <recommendedName>
        <fullName evidence="2">VOC domain-containing protein</fullName>
    </recommendedName>
</protein>
<evidence type="ECO:0000259" key="2">
    <source>
        <dbReference type="PROSITE" id="PS51819"/>
    </source>
</evidence>
<name>A0A1L9RRL1_ASPWE</name>
<dbReference type="RefSeq" id="XP_040691164.1">
    <property type="nucleotide sequence ID" value="XM_040827983.1"/>
</dbReference>
<evidence type="ECO:0000313" key="4">
    <source>
        <dbReference type="Proteomes" id="UP000184383"/>
    </source>
</evidence>
<dbReference type="VEuPathDB" id="FungiDB:ASPWEDRAFT_108363"/>
<keyword evidence="4" id="KW-1185">Reference proteome</keyword>
<feature type="non-terminal residue" evidence="3">
    <location>
        <position position="1"/>
    </location>
</feature>
<dbReference type="GO" id="GO:0046491">
    <property type="term" value="P:L-methylmalonyl-CoA metabolic process"/>
    <property type="evidence" value="ECO:0007669"/>
    <property type="project" value="TreeGrafter"/>
</dbReference>
<dbReference type="GO" id="GO:0005739">
    <property type="term" value="C:mitochondrion"/>
    <property type="evidence" value="ECO:0007669"/>
    <property type="project" value="TreeGrafter"/>
</dbReference>
<dbReference type="Pfam" id="PF00903">
    <property type="entry name" value="Glyoxalase"/>
    <property type="match status" value="1"/>
</dbReference>
<dbReference type="SUPFAM" id="SSF54593">
    <property type="entry name" value="Glyoxalase/Bleomycin resistance protein/Dihydroxybiphenyl dioxygenase"/>
    <property type="match status" value="1"/>
</dbReference>
<evidence type="ECO:0000313" key="3">
    <source>
        <dbReference type="EMBL" id="OJJ37488.1"/>
    </source>
</evidence>
<dbReference type="CDD" id="cd07267">
    <property type="entry name" value="THT_Oxygenase_N"/>
    <property type="match status" value="1"/>
</dbReference>
<dbReference type="PANTHER" id="PTHR43048:SF3">
    <property type="entry name" value="METHYLMALONYL-COA EPIMERASE, MITOCHONDRIAL"/>
    <property type="match status" value="1"/>
</dbReference>
<proteinExistence type="predicted"/>
<dbReference type="Proteomes" id="UP000184383">
    <property type="component" value="Unassembled WGS sequence"/>
</dbReference>
<dbReference type="GO" id="GO:0004493">
    <property type="term" value="F:methylmalonyl-CoA epimerase activity"/>
    <property type="evidence" value="ECO:0007669"/>
    <property type="project" value="TreeGrafter"/>
</dbReference>